<keyword evidence="1" id="KW-1133">Transmembrane helix</keyword>
<gene>
    <name evidence="2" type="ORF">SAMN05192554_14411</name>
</gene>
<organism evidence="2 3">
    <name type="scientific">Haloarchaeobius iranensis</name>
    <dbReference type="NCBI Taxonomy" id="996166"/>
    <lineage>
        <taxon>Archaea</taxon>
        <taxon>Methanobacteriati</taxon>
        <taxon>Methanobacteriota</taxon>
        <taxon>Stenosarchaea group</taxon>
        <taxon>Halobacteria</taxon>
        <taxon>Halobacteriales</taxon>
        <taxon>Halorubellaceae</taxon>
        <taxon>Haloarchaeobius</taxon>
    </lineage>
</organism>
<dbReference type="AlphaFoldDB" id="A0A1H0BN54"/>
<keyword evidence="1" id="KW-0472">Membrane</keyword>
<sequence>MHFLAIATYLACGFLGTGFLLLEGIPEIGIADSTLFTPGSPTLVDVVGDPITVISVAVLAAQLYVLWDITVAWVAYKRNTKVLERTIKQQVVSGNFTQGLQSIDPLFDDD</sequence>
<dbReference type="EMBL" id="FNIA01000044">
    <property type="protein sequence ID" value="SDN46933.1"/>
    <property type="molecule type" value="Genomic_DNA"/>
</dbReference>
<protein>
    <submittedName>
        <fullName evidence="2">Uncharacterized protein</fullName>
    </submittedName>
</protein>
<evidence type="ECO:0000256" key="1">
    <source>
        <dbReference type="SAM" id="Phobius"/>
    </source>
</evidence>
<feature type="transmembrane region" description="Helical" evidence="1">
    <location>
        <begin position="50"/>
        <end position="76"/>
    </location>
</feature>
<proteinExistence type="predicted"/>
<name>A0A1H0BN54_9EURY</name>
<evidence type="ECO:0000313" key="2">
    <source>
        <dbReference type="EMBL" id="SDN46933.1"/>
    </source>
</evidence>
<keyword evidence="1" id="KW-0812">Transmembrane</keyword>
<evidence type="ECO:0000313" key="3">
    <source>
        <dbReference type="Proteomes" id="UP000199370"/>
    </source>
</evidence>
<dbReference type="Proteomes" id="UP000199370">
    <property type="component" value="Unassembled WGS sequence"/>
</dbReference>
<accession>A0A1H0BN54</accession>
<reference evidence="2 3" key="1">
    <citation type="submission" date="2016-10" db="EMBL/GenBank/DDBJ databases">
        <authorList>
            <person name="de Groot N.N."/>
        </authorList>
    </citation>
    <scope>NUCLEOTIDE SEQUENCE [LARGE SCALE GENOMIC DNA]</scope>
    <source>
        <strain evidence="3">EB21,IBRC-M 10013,KCTC 4048</strain>
    </source>
</reference>
<keyword evidence="3" id="KW-1185">Reference proteome</keyword>